<dbReference type="InterPro" id="IPR011200">
    <property type="entry name" value="UCP012608"/>
</dbReference>
<comment type="caution">
    <text evidence="1">The sequence shown here is derived from an EMBL/GenBank/DDBJ whole genome shotgun (WGS) entry which is preliminary data.</text>
</comment>
<dbReference type="Pfam" id="PF10094">
    <property type="entry name" value="DUF2332"/>
    <property type="match status" value="1"/>
</dbReference>
<name>A0A7K0BRG2_9ACTN</name>
<evidence type="ECO:0008006" key="3">
    <source>
        <dbReference type="Google" id="ProtNLM"/>
    </source>
</evidence>
<accession>A0A7K0BRG2</accession>
<evidence type="ECO:0000313" key="1">
    <source>
        <dbReference type="EMBL" id="MQY03741.1"/>
    </source>
</evidence>
<dbReference type="Proteomes" id="UP000487268">
    <property type="component" value="Unassembled WGS sequence"/>
</dbReference>
<reference evidence="1 2" key="1">
    <citation type="submission" date="2019-10" db="EMBL/GenBank/DDBJ databases">
        <title>Actinomadura rubteroloni sp. nov. and Actinomadura macrotermitis sp. nov., isolated from the gut of fungus growing-termite Macrotermes natalensis.</title>
        <authorList>
            <person name="Benndorf R."/>
            <person name="Martin K."/>
            <person name="Kuefner M."/>
            <person name="De Beer W."/>
            <person name="Kaster A.-K."/>
            <person name="Vollmers J."/>
            <person name="Poulsen M."/>
            <person name="Beemelmanns C."/>
        </authorList>
    </citation>
    <scope>NUCLEOTIDE SEQUENCE [LARGE SCALE GENOMIC DNA]</scope>
    <source>
        <strain evidence="1 2">RB68</strain>
    </source>
</reference>
<dbReference type="OrthoDB" id="8899077at2"/>
<proteinExistence type="predicted"/>
<organism evidence="1 2">
    <name type="scientific">Actinomadura macrotermitis</name>
    <dbReference type="NCBI Taxonomy" id="2585200"/>
    <lineage>
        <taxon>Bacteria</taxon>
        <taxon>Bacillati</taxon>
        <taxon>Actinomycetota</taxon>
        <taxon>Actinomycetes</taxon>
        <taxon>Streptosporangiales</taxon>
        <taxon>Thermomonosporaceae</taxon>
        <taxon>Actinomadura</taxon>
    </lineage>
</organism>
<evidence type="ECO:0000313" key="2">
    <source>
        <dbReference type="Proteomes" id="UP000487268"/>
    </source>
</evidence>
<dbReference type="RefSeq" id="WP_153531631.1">
    <property type="nucleotide sequence ID" value="NZ_WEGH01000001.1"/>
</dbReference>
<protein>
    <recommendedName>
        <fullName evidence="3">DUF2332 domain-containing protein</fullName>
    </recommendedName>
</protein>
<gene>
    <name evidence="1" type="ORF">ACRB68_17860</name>
</gene>
<keyword evidence="2" id="KW-1185">Reference proteome</keyword>
<sequence length="369" mass="39580">MTTDPTGELAALRVEFQSFVAREGKDYSPLYERLSAIAADEPDVLRLLLPAPPEFRRYTLFFASLHSVLAENPDDPLAAWFPTVSGRPPRADDPAEAFTAFCRRHAGAIAERVAVNRTQTNEVGRSAALLLGLARAAARAGDAPLGLIELGCSAGLNLGADRFGYAYENGPVLEAPDSDVVIRSRLEGDWTGLLPAARPAVAWRAGLDAAPIDVTDDRAVGWLAACVFGDHAERAVRLRAAVAAARKDPPRLLRRTLPDGVAELLAEVPDGVYPCLMNSWVLSYVDPGAVARVLEAVREYSRLRPVSWVTLEPSGSVPGFGVPIPAGAQPPTLLGVSHFAGGERTDEFLAVTHPHGAWIRRRSPDHDPA</sequence>
<dbReference type="AlphaFoldDB" id="A0A7K0BRG2"/>
<dbReference type="EMBL" id="WEGH01000001">
    <property type="protein sequence ID" value="MQY03741.1"/>
    <property type="molecule type" value="Genomic_DNA"/>
</dbReference>